<evidence type="ECO:0000256" key="1">
    <source>
        <dbReference type="ARBA" id="ARBA00049958"/>
    </source>
</evidence>
<reference evidence="3" key="1">
    <citation type="journal article" date="2015" name="Genome Announc.">
        <title>Draft Genome Sequences of Anaerolinea thermolimosa IMO-1, Bellilinea caldifistulae GOMI-1, Leptolinea tardivitalis YMTK-2, Levilinea saccharolytica KIBI-1, Longilinea arvoryzae KOME-1, Previously Described as Members of the Class Anaerolineae (Chloroflexi).</title>
        <authorList>
            <person name="Matsuura N."/>
            <person name="Tourlousse M.D."/>
            <person name="Ohashi A."/>
            <person name="Hugenholtz P."/>
            <person name="Sekiguchi Y."/>
        </authorList>
    </citation>
    <scope>NUCLEOTIDE SEQUENCE</scope>
    <source>
        <strain evidence="3">KIBI-1</strain>
    </source>
</reference>
<dbReference type="RefSeq" id="WP_062419917.1">
    <property type="nucleotide sequence ID" value="NZ_BBXZ01000188.1"/>
</dbReference>
<dbReference type="STRING" id="229921.ADN01_04885"/>
<evidence type="ECO:0000313" key="5">
    <source>
        <dbReference type="Proteomes" id="UP000050501"/>
    </source>
</evidence>
<feature type="domain" description="NIF system FeS cluster assembly NifU C-terminal" evidence="2">
    <location>
        <begin position="28"/>
        <end position="80"/>
    </location>
</feature>
<evidence type="ECO:0000313" key="3">
    <source>
        <dbReference type="EMBL" id="GAP19659.1"/>
    </source>
</evidence>
<dbReference type="SUPFAM" id="SSF117916">
    <property type="entry name" value="Fe-S cluster assembly (FSCA) domain-like"/>
    <property type="match status" value="1"/>
</dbReference>
<reference evidence="4 5" key="2">
    <citation type="submission" date="2015-07" db="EMBL/GenBank/DDBJ databases">
        <title>Genome sequence of Levilinea saccharolytica DSM 16555.</title>
        <authorList>
            <person name="Hemp J."/>
            <person name="Ward L.M."/>
            <person name="Pace L.A."/>
            <person name="Fischer W.W."/>
        </authorList>
    </citation>
    <scope>NUCLEOTIDE SEQUENCE [LARGE SCALE GENOMIC DNA]</scope>
    <source>
        <strain evidence="4 5">KIBI-1</strain>
    </source>
</reference>
<dbReference type="Pfam" id="PF01106">
    <property type="entry name" value="NifU"/>
    <property type="match status" value="1"/>
</dbReference>
<gene>
    <name evidence="4" type="ORF">ADN01_04885</name>
    <name evidence="3" type="ORF">LSAC_03569</name>
</gene>
<dbReference type="GO" id="GO:0005506">
    <property type="term" value="F:iron ion binding"/>
    <property type="evidence" value="ECO:0007669"/>
    <property type="project" value="InterPro"/>
</dbReference>
<accession>A0A0M8JQN3</accession>
<name>A0A0M8JQN3_9CHLR</name>
<dbReference type="EMBL" id="LGCM01000019">
    <property type="protein sequence ID" value="KPL87483.1"/>
    <property type="molecule type" value="Genomic_DNA"/>
</dbReference>
<dbReference type="InterPro" id="IPR001075">
    <property type="entry name" value="NIF_FeS_clus_asmbl_NifU_C"/>
</dbReference>
<keyword evidence="5" id="KW-1185">Reference proteome</keyword>
<evidence type="ECO:0000259" key="2">
    <source>
        <dbReference type="Pfam" id="PF01106"/>
    </source>
</evidence>
<sequence length="82" mass="9100">MSDKLPEFSAREQLTGLIEQLDAYIGHYHGGTVELVDFDGKVVKVHLGGACEDCPLSPTTLHGWVEGTIRQFFPDIERVEEA</sequence>
<organism evidence="3">
    <name type="scientific">Levilinea saccharolytica</name>
    <dbReference type="NCBI Taxonomy" id="229921"/>
    <lineage>
        <taxon>Bacteria</taxon>
        <taxon>Bacillati</taxon>
        <taxon>Chloroflexota</taxon>
        <taxon>Anaerolineae</taxon>
        <taxon>Anaerolineales</taxon>
        <taxon>Anaerolineaceae</taxon>
        <taxon>Levilinea</taxon>
    </lineage>
</organism>
<evidence type="ECO:0000313" key="4">
    <source>
        <dbReference type="EMBL" id="KPL87483.1"/>
    </source>
</evidence>
<dbReference type="AlphaFoldDB" id="A0A0M8JQN3"/>
<proteinExistence type="predicted"/>
<dbReference type="GO" id="GO:0016226">
    <property type="term" value="P:iron-sulfur cluster assembly"/>
    <property type="evidence" value="ECO:0007669"/>
    <property type="project" value="InterPro"/>
</dbReference>
<dbReference type="Gene3D" id="3.30.300.130">
    <property type="entry name" value="Fe-S cluster assembly (FSCA)"/>
    <property type="match status" value="1"/>
</dbReference>
<dbReference type="InterPro" id="IPR034904">
    <property type="entry name" value="FSCA_dom_sf"/>
</dbReference>
<dbReference type="EMBL" id="DF967975">
    <property type="protein sequence ID" value="GAP19659.1"/>
    <property type="molecule type" value="Genomic_DNA"/>
</dbReference>
<protein>
    <submittedName>
        <fullName evidence="3">Thioredoxin-like protein</fullName>
    </submittedName>
</protein>
<dbReference type="GO" id="GO:0051536">
    <property type="term" value="F:iron-sulfur cluster binding"/>
    <property type="evidence" value="ECO:0007669"/>
    <property type="project" value="InterPro"/>
</dbReference>
<dbReference type="Proteomes" id="UP000050501">
    <property type="component" value="Unassembled WGS sequence"/>
</dbReference>
<comment type="function">
    <text evidence="1">May be involved in the formation or repair of [Fe-S] clusters present in iron-sulfur proteins.</text>
</comment>
<dbReference type="OrthoDB" id="9796965at2"/>